<proteinExistence type="predicted"/>
<name>A0A8J4SGW6_9TREM</name>
<reference evidence="1" key="1">
    <citation type="submission" date="2019-05" db="EMBL/GenBank/DDBJ databases">
        <title>Annotation for the trematode Paragonimus heterotremus.</title>
        <authorList>
            <person name="Choi Y.-J."/>
        </authorList>
    </citation>
    <scope>NUCLEOTIDE SEQUENCE</scope>
    <source>
        <strain evidence="1">LC</strain>
    </source>
</reference>
<dbReference type="Proteomes" id="UP000748531">
    <property type="component" value="Unassembled WGS sequence"/>
</dbReference>
<protein>
    <submittedName>
        <fullName evidence="1">Uncharacterized protein</fullName>
    </submittedName>
</protein>
<comment type="caution">
    <text evidence="1">The sequence shown here is derived from an EMBL/GenBank/DDBJ whole genome shotgun (WGS) entry which is preliminary data.</text>
</comment>
<dbReference type="AlphaFoldDB" id="A0A8J4SGW6"/>
<accession>A0A8J4SGW6</accession>
<evidence type="ECO:0000313" key="2">
    <source>
        <dbReference type="Proteomes" id="UP000748531"/>
    </source>
</evidence>
<keyword evidence="2" id="KW-1185">Reference proteome</keyword>
<gene>
    <name evidence="1" type="ORF">PHET_09564</name>
</gene>
<organism evidence="1 2">
    <name type="scientific">Paragonimus heterotremus</name>
    <dbReference type="NCBI Taxonomy" id="100268"/>
    <lineage>
        <taxon>Eukaryota</taxon>
        <taxon>Metazoa</taxon>
        <taxon>Spiralia</taxon>
        <taxon>Lophotrochozoa</taxon>
        <taxon>Platyhelminthes</taxon>
        <taxon>Trematoda</taxon>
        <taxon>Digenea</taxon>
        <taxon>Plagiorchiida</taxon>
        <taxon>Troglotremata</taxon>
        <taxon>Troglotrematidae</taxon>
        <taxon>Paragonimus</taxon>
    </lineage>
</organism>
<evidence type="ECO:0000313" key="1">
    <source>
        <dbReference type="EMBL" id="KAF5397308.1"/>
    </source>
</evidence>
<dbReference type="EMBL" id="LUCH01006460">
    <property type="protein sequence ID" value="KAF5397308.1"/>
    <property type="molecule type" value="Genomic_DNA"/>
</dbReference>
<sequence>MVVSALTMHQFVLAFVAIWLRLSVAKVWHLAVPAVSSHVHVVDRFVLIRVVYVCPLF</sequence>